<keyword evidence="1" id="KW-1133">Transmembrane helix</keyword>
<keyword evidence="1" id="KW-0472">Membrane</keyword>
<feature type="transmembrane region" description="Helical" evidence="1">
    <location>
        <begin position="79"/>
        <end position="99"/>
    </location>
</feature>
<accession>A0A7S7NWX6</accession>
<dbReference type="RefSeq" id="WP_194452929.1">
    <property type="nucleotide sequence ID" value="NZ_CP063849.1"/>
</dbReference>
<proteinExistence type="predicted"/>
<reference evidence="2 3" key="1">
    <citation type="submission" date="2020-10" db="EMBL/GenBank/DDBJ databases">
        <title>Complete genome sequence of Paludibaculum fermentans P105T, a facultatively anaerobic acidobacterium capable of dissimilatory Fe(III) reduction.</title>
        <authorList>
            <person name="Dedysh S.N."/>
            <person name="Beletsky A.V."/>
            <person name="Kulichevskaya I.S."/>
            <person name="Mardanov A.V."/>
            <person name="Ravin N.V."/>
        </authorList>
    </citation>
    <scope>NUCLEOTIDE SEQUENCE [LARGE SCALE GENOMIC DNA]</scope>
    <source>
        <strain evidence="2 3">P105</strain>
    </source>
</reference>
<feature type="transmembrane region" description="Helical" evidence="1">
    <location>
        <begin position="56"/>
        <end position="73"/>
    </location>
</feature>
<evidence type="ECO:0000256" key="1">
    <source>
        <dbReference type="SAM" id="Phobius"/>
    </source>
</evidence>
<evidence type="ECO:0000313" key="3">
    <source>
        <dbReference type="Proteomes" id="UP000593892"/>
    </source>
</evidence>
<protein>
    <submittedName>
        <fullName evidence="2">Uncharacterized protein</fullName>
    </submittedName>
</protein>
<name>A0A7S7NWX6_PALFE</name>
<dbReference type="Proteomes" id="UP000593892">
    <property type="component" value="Chromosome"/>
</dbReference>
<organism evidence="2 3">
    <name type="scientific">Paludibaculum fermentans</name>
    <dbReference type="NCBI Taxonomy" id="1473598"/>
    <lineage>
        <taxon>Bacteria</taxon>
        <taxon>Pseudomonadati</taxon>
        <taxon>Acidobacteriota</taxon>
        <taxon>Terriglobia</taxon>
        <taxon>Bryobacterales</taxon>
        <taxon>Bryobacteraceae</taxon>
        <taxon>Paludibaculum</taxon>
    </lineage>
</organism>
<sequence length="117" mass="12905">MSLTILPALFAVTLFLCMAVLLHLTRKKLIEEPLQQARARRSPIAAFVDDLQHHRWIVIIGLALLVALDKHFGFSGGLLQSRLVLAILITSIFLGRLLLRRSQAAPPPTAGSPNLNH</sequence>
<keyword evidence="1" id="KW-0812">Transmembrane</keyword>
<dbReference type="EMBL" id="CP063849">
    <property type="protein sequence ID" value="QOY91275.1"/>
    <property type="molecule type" value="Genomic_DNA"/>
</dbReference>
<evidence type="ECO:0000313" key="2">
    <source>
        <dbReference type="EMBL" id="QOY91275.1"/>
    </source>
</evidence>
<keyword evidence="3" id="KW-1185">Reference proteome</keyword>
<dbReference type="KEGG" id="pfer:IRI77_15400"/>
<feature type="transmembrane region" description="Helical" evidence="1">
    <location>
        <begin position="6"/>
        <end position="24"/>
    </location>
</feature>
<dbReference type="AlphaFoldDB" id="A0A7S7NWX6"/>
<gene>
    <name evidence="2" type="ORF">IRI77_15400</name>
</gene>